<dbReference type="Proteomes" id="UP000825935">
    <property type="component" value="Chromosome 26"/>
</dbReference>
<evidence type="ECO:0000313" key="2">
    <source>
        <dbReference type="EMBL" id="KAH7296386.1"/>
    </source>
</evidence>
<evidence type="ECO:0000256" key="1">
    <source>
        <dbReference type="SAM" id="MobiDB-lite"/>
    </source>
</evidence>
<evidence type="ECO:0000313" key="3">
    <source>
        <dbReference type="Proteomes" id="UP000825935"/>
    </source>
</evidence>
<protein>
    <submittedName>
        <fullName evidence="2">Uncharacterized protein</fullName>
    </submittedName>
</protein>
<dbReference type="EMBL" id="CM035431">
    <property type="protein sequence ID" value="KAH7296386.1"/>
    <property type="molecule type" value="Genomic_DNA"/>
</dbReference>
<proteinExistence type="predicted"/>
<comment type="caution">
    <text evidence="2">The sequence shown here is derived from an EMBL/GenBank/DDBJ whole genome shotgun (WGS) entry which is preliminary data.</text>
</comment>
<gene>
    <name evidence="2" type="ORF">KP509_26G021900</name>
</gene>
<dbReference type="AlphaFoldDB" id="A0A8T2RJ25"/>
<name>A0A8T2RJ25_CERRI</name>
<accession>A0A8T2RJ25</accession>
<reference evidence="2" key="1">
    <citation type="submission" date="2021-08" db="EMBL/GenBank/DDBJ databases">
        <title>WGS assembly of Ceratopteris richardii.</title>
        <authorList>
            <person name="Marchant D.B."/>
            <person name="Chen G."/>
            <person name="Jenkins J."/>
            <person name="Shu S."/>
            <person name="Leebens-Mack J."/>
            <person name="Grimwood J."/>
            <person name="Schmutz J."/>
            <person name="Soltis P."/>
            <person name="Soltis D."/>
            <person name="Chen Z.-H."/>
        </authorList>
    </citation>
    <scope>NUCLEOTIDE SEQUENCE</scope>
    <source>
        <strain evidence="2">Whitten #5841</strain>
        <tissue evidence="2">Leaf</tissue>
    </source>
</reference>
<keyword evidence="3" id="KW-1185">Reference proteome</keyword>
<sequence length="129" mass="14850">MLSTEFLSLLITSSHHSCQRSFRTKHEFFTQLALRVFPSSQGKKKKKRRWTDIAALVRFQRGRRRRRASNVFPLLKGNQSHVCTVYIPDRFDPSPFSACSSQAAPIPATEALQRSTSSHTERRKQKSCI</sequence>
<feature type="region of interest" description="Disordered" evidence="1">
    <location>
        <begin position="108"/>
        <end position="129"/>
    </location>
</feature>
<organism evidence="2 3">
    <name type="scientific">Ceratopteris richardii</name>
    <name type="common">Triangle waterfern</name>
    <dbReference type="NCBI Taxonomy" id="49495"/>
    <lineage>
        <taxon>Eukaryota</taxon>
        <taxon>Viridiplantae</taxon>
        <taxon>Streptophyta</taxon>
        <taxon>Embryophyta</taxon>
        <taxon>Tracheophyta</taxon>
        <taxon>Polypodiopsida</taxon>
        <taxon>Polypodiidae</taxon>
        <taxon>Polypodiales</taxon>
        <taxon>Pteridineae</taxon>
        <taxon>Pteridaceae</taxon>
        <taxon>Parkerioideae</taxon>
        <taxon>Ceratopteris</taxon>
    </lineage>
</organism>